<comment type="caution">
    <text evidence="3">The sequence shown here is derived from an EMBL/GenBank/DDBJ whole genome shotgun (WGS) entry which is preliminary data.</text>
</comment>
<sequence>MNAISSIRLFVDDQPVDVPAGASVAAAIATLGISFRRSVSGQWRAPLCGMGVCFECRVRIDGIAQQRACMCPVHDGMRVSTHE</sequence>
<organism evidence="3 4">
    <name type="scientific">Luteibacter rhizovicinus</name>
    <dbReference type="NCBI Taxonomy" id="242606"/>
    <lineage>
        <taxon>Bacteria</taxon>
        <taxon>Pseudomonadati</taxon>
        <taxon>Pseudomonadota</taxon>
        <taxon>Gammaproteobacteria</taxon>
        <taxon>Lysobacterales</taxon>
        <taxon>Rhodanobacteraceae</taxon>
        <taxon>Luteibacter</taxon>
    </lineage>
</organism>
<keyword evidence="1" id="KW-0560">Oxidoreductase</keyword>
<reference evidence="3 4" key="1">
    <citation type="submission" date="2019-03" db="EMBL/GenBank/DDBJ databases">
        <title>Above-ground endophytic microbial communities from plants in different locations in the United States.</title>
        <authorList>
            <person name="Frank C."/>
        </authorList>
    </citation>
    <scope>NUCLEOTIDE SEQUENCE [LARGE SCALE GENOMIC DNA]</scope>
    <source>
        <strain evidence="3 4">LP_13_YM</strain>
    </source>
</reference>
<evidence type="ECO:0000256" key="1">
    <source>
        <dbReference type="ARBA" id="ARBA00023002"/>
    </source>
</evidence>
<dbReference type="AlphaFoldDB" id="A0A4R3YYD1"/>
<dbReference type="GO" id="GO:0051536">
    <property type="term" value="F:iron-sulfur cluster binding"/>
    <property type="evidence" value="ECO:0007669"/>
    <property type="project" value="InterPro"/>
</dbReference>
<gene>
    <name evidence="3" type="ORF">EC912_101677</name>
</gene>
<dbReference type="RefSeq" id="WP_132141702.1">
    <property type="nucleotide sequence ID" value="NZ_SMCS01000001.1"/>
</dbReference>
<dbReference type="SUPFAM" id="SSF54292">
    <property type="entry name" value="2Fe-2S ferredoxin-like"/>
    <property type="match status" value="1"/>
</dbReference>
<keyword evidence="4" id="KW-1185">Reference proteome</keyword>
<dbReference type="Pfam" id="PF13510">
    <property type="entry name" value="Fer2_4"/>
    <property type="match status" value="1"/>
</dbReference>
<dbReference type="EMBL" id="SMCS01000001">
    <property type="protein sequence ID" value="TCV97660.1"/>
    <property type="molecule type" value="Genomic_DNA"/>
</dbReference>
<evidence type="ECO:0000313" key="4">
    <source>
        <dbReference type="Proteomes" id="UP000295645"/>
    </source>
</evidence>
<protein>
    <submittedName>
        <fullName evidence="3">Sarcosine oxidase subunit alpha</fullName>
    </submittedName>
</protein>
<feature type="domain" description="2Fe-2S ferredoxin-type" evidence="2">
    <location>
        <begin position="5"/>
        <end position="83"/>
    </location>
</feature>
<dbReference type="Proteomes" id="UP000295645">
    <property type="component" value="Unassembled WGS sequence"/>
</dbReference>
<proteinExistence type="predicted"/>
<dbReference type="InterPro" id="IPR001041">
    <property type="entry name" value="2Fe-2S_ferredoxin-type"/>
</dbReference>
<dbReference type="OrthoDB" id="573392at2"/>
<name>A0A4R3YYD1_9GAMM</name>
<accession>A0A4R3YYD1</accession>
<dbReference type="PROSITE" id="PS51085">
    <property type="entry name" value="2FE2S_FER_2"/>
    <property type="match status" value="1"/>
</dbReference>
<dbReference type="InterPro" id="IPR036010">
    <property type="entry name" value="2Fe-2S_ferredoxin-like_sf"/>
</dbReference>
<evidence type="ECO:0000259" key="2">
    <source>
        <dbReference type="PROSITE" id="PS51085"/>
    </source>
</evidence>
<dbReference type="InterPro" id="IPR042204">
    <property type="entry name" value="2Fe-2S-bd_N"/>
</dbReference>
<dbReference type="Gene3D" id="3.10.20.440">
    <property type="entry name" value="2Fe-2S iron-sulphur cluster binding domain, sarcosine oxidase, alpha subunit, N-terminal domain"/>
    <property type="match status" value="1"/>
</dbReference>
<evidence type="ECO:0000313" key="3">
    <source>
        <dbReference type="EMBL" id="TCV97660.1"/>
    </source>
</evidence>
<dbReference type="GO" id="GO:0016491">
    <property type="term" value="F:oxidoreductase activity"/>
    <property type="evidence" value="ECO:0007669"/>
    <property type="project" value="UniProtKB-KW"/>
</dbReference>